<reference evidence="1 2" key="1">
    <citation type="submission" date="2014-07" db="EMBL/GenBank/DDBJ databases">
        <title>Genome of Flavobacterium reichenbachii LMG 25512.</title>
        <authorList>
            <person name="Stropko S.J."/>
            <person name="Pipes S.E."/>
            <person name="Newman J.D."/>
        </authorList>
    </citation>
    <scope>NUCLEOTIDE SEQUENCE [LARGE SCALE GENOMIC DNA]</scope>
    <source>
        <strain evidence="1 2">LMG 25512</strain>
    </source>
</reference>
<protein>
    <submittedName>
        <fullName evidence="1">Uncharacterized protein</fullName>
    </submittedName>
</protein>
<proteinExistence type="predicted"/>
<evidence type="ECO:0000313" key="1">
    <source>
        <dbReference type="EMBL" id="KFF06413.1"/>
    </source>
</evidence>
<dbReference type="eggNOG" id="ENOG5030PT2">
    <property type="taxonomic scope" value="Bacteria"/>
</dbReference>
<dbReference type="Proteomes" id="UP000028715">
    <property type="component" value="Unassembled WGS sequence"/>
</dbReference>
<gene>
    <name evidence="1" type="ORF">IW19_13230</name>
</gene>
<dbReference type="STRING" id="362418.IW19_13230"/>
<evidence type="ECO:0000313" key="2">
    <source>
        <dbReference type="Proteomes" id="UP000028715"/>
    </source>
</evidence>
<accession>A0A085ZPP9</accession>
<dbReference type="RefSeq" id="WP_035684724.1">
    <property type="nucleotide sequence ID" value="NZ_JPRL01000001.1"/>
</dbReference>
<dbReference type="OrthoDB" id="1347432at2"/>
<comment type="caution">
    <text evidence="1">The sequence shown here is derived from an EMBL/GenBank/DDBJ whole genome shotgun (WGS) entry which is preliminary data.</text>
</comment>
<organism evidence="1 2">
    <name type="scientific">Flavobacterium reichenbachii</name>
    <dbReference type="NCBI Taxonomy" id="362418"/>
    <lineage>
        <taxon>Bacteria</taxon>
        <taxon>Pseudomonadati</taxon>
        <taxon>Bacteroidota</taxon>
        <taxon>Flavobacteriia</taxon>
        <taxon>Flavobacteriales</taxon>
        <taxon>Flavobacteriaceae</taxon>
        <taxon>Flavobacterium</taxon>
    </lineage>
</organism>
<sequence length="156" mass="18194">MLDETALEKLKEKFGTVLKLTSDDQLTTAFCKKPSFTTFLKYQNKYKENPHDAILFLFQECVLEKEIYEDEFMLSAGNSIIEIIKKDSEFAIDATPQKDEFKKSAALIRNAFQVDPYQLSMDEFYKLLEEALWLQKHTETRLESTFITAFAKTFSN</sequence>
<name>A0A085ZPP9_9FLAO</name>
<keyword evidence="2" id="KW-1185">Reference proteome</keyword>
<dbReference type="EMBL" id="JPRL01000001">
    <property type="protein sequence ID" value="KFF06413.1"/>
    <property type="molecule type" value="Genomic_DNA"/>
</dbReference>
<dbReference type="AlphaFoldDB" id="A0A085ZPP9"/>